<sequence>LLSLVPENKFEEELQDLLEQYVKREAVLYSALTIMQVSLTLQNLYCERLRGQLHAKEAKGNGKKSSGKLIGDGLPRCLTADEFIARVEAFVQRQLAEEAEKD</sequence>
<accession>A0A0H2SD09</accession>
<gene>
    <name evidence="1" type="ORF">SCHPADRAFT_811807</name>
</gene>
<evidence type="ECO:0000313" key="2">
    <source>
        <dbReference type="Proteomes" id="UP000053477"/>
    </source>
</evidence>
<reference evidence="1 2" key="1">
    <citation type="submission" date="2015-04" db="EMBL/GenBank/DDBJ databases">
        <title>Complete genome sequence of Schizopora paradoxa KUC8140, a cosmopolitan wood degrader in East Asia.</title>
        <authorList>
            <consortium name="DOE Joint Genome Institute"/>
            <person name="Min B."/>
            <person name="Park H."/>
            <person name="Jang Y."/>
            <person name="Kim J.-J."/>
            <person name="Kim K.H."/>
            <person name="Pangilinan J."/>
            <person name="Lipzen A."/>
            <person name="Riley R."/>
            <person name="Grigoriev I.V."/>
            <person name="Spatafora J.W."/>
            <person name="Choi I.-G."/>
        </authorList>
    </citation>
    <scope>NUCLEOTIDE SEQUENCE [LARGE SCALE GENOMIC DNA]</scope>
    <source>
        <strain evidence="1 2">KUC8140</strain>
    </source>
</reference>
<dbReference type="Proteomes" id="UP000053477">
    <property type="component" value="Unassembled WGS sequence"/>
</dbReference>
<dbReference type="EMBL" id="KQ085938">
    <property type="protein sequence ID" value="KLO14846.1"/>
    <property type="molecule type" value="Genomic_DNA"/>
</dbReference>
<name>A0A0H2SD09_9AGAM</name>
<proteinExistence type="predicted"/>
<protein>
    <submittedName>
        <fullName evidence="1">Uncharacterized protein</fullName>
    </submittedName>
</protein>
<keyword evidence="2" id="KW-1185">Reference proteome</keyword>
<feature type="non-terminal residue" evidence="1">
    <location>
        <position position="1"/>
    </location>
</feature>
<dbReference type="OrthoDB" id="3269232at2759"/>
<feature type="non-terminal residue" evidence="1">
    <location>
        <position position="102"/>
    </location>
</feature>
<dbReference type="InParanoid" id="A0A0H2SD09"/>
<evidence type="ECO:0000313" key="1">
    <source>
        <dbReference type="EMBL" id="KLO14846.1"/>
    </source>
</evidence>
<organism evidence="1 2">
    <name type="scientific">Schizopora paradoxa</name>
    <dbReference type="NCBI Taxonomy" id="27342"/>
    <lineage>
        <taxon>Eukaryota</taxon>
        <taxon>Fungi</taxon>
        <taxon>Dikarya</taxon>
        <taxon>Basidiomycota</taxon>
        <taxon>Agaricomycotina</taxon>
        <taxon>Agaricomycetes</taxon>
        <taxon>Hymenochaetales</taxon>
        <taxon>Schizoporaceae</taxon>
        <taxon>Schizopora</taxon>
    </lineage>
</organism>
<dbReference type="AlphaFoldDB" id="A0A0H2SD09"/>